<feature type="region of interest" description="Disordered" evidence="1">
    <location>
        <begin position="166"/>
        <end position="194"/>
    </location>
</feature>
<dbReference type="InterPro" id="IPR025285">
    <property type="entry name" value="DUF4145"/>
</dbReference>
<organism evidence="3 4">
    <name type="scientific">Salimicrobium flavidum</name>
    <dbReference type="NCBI Taxonomy" id="570947"/>
    <lineage>
        <taxon>Bacteria</taxon>
        <taxon>Bacillati</taxon>
        <taxon>Bacillota</taxon>
        <taxon>Bacilli</taxon>
        <taxon>Bacillales</taxon>
        <taxon>Bacillaceae</taxon>
        <taxon>Salimicrobium</taxon>
    </lineage>
</organism>
<dbReference type="OrthoDB" id="257964at2"/>
<gene>
    <name evidence="3" type="ORF">SAMN05421687_11513</name>
</gene>
<dbReference type="RefSeq" id="WP_084193768.1">
    <property type="nucleotide sequence ID" value="NZ_FTOC01000015.1"/>
</dbReference>
<evidence type="ECO:0000256" key="1">
    <source>
        <dbReference type="SAM" id="MobiDB-lite"/>
    </source>
</evidence>
<name>A0A1N7KPA6_9BACI</name>
<evidence type="ECO:0000259" key="2">
    <source>
        <dbReference type="Pfam" id="PF13643"/>
    </source>
</evidence>
<feature type="domain" description="DUF4145" evidence="2">
    <location>
        <begin position="33"/>
        <end position="114"/>
    </location>
</feature>
<accession>A0A1N7KPA6</accession>
<feature type="compositionally biased region" description="Basic and acidic residues" evidence="1">
    <location>
        <begin position="183"/>
        <end position="193"/>
    </location>
</feature>
<dbReference type="Proteomes" id="UP000187608">
    <property type="component" value="Unassembled WGS sequence"/>
</dbReference>
<dbReference type="STRING" id="570947.SAMN05421687_11513"/>
<reference evidence="4" key="1">
    <citation type="submission" date="2017-01" db="EMBL/GenBank/DDBJ databases">
        <authorList>
            <person name="Varghese N."/>
            <person name="Submissions S."/>
        </authorList>
    </citation>
    <scope>NUCLEOTIDE SEQUENCE [LARGE SCALE GENOMIC DNA]</scope>
    <source>
        <strain evidence="4">DSM 23127</strain>
    </source>
</reference>
<evidence type="ECO:0000313" key="3">
    <source>
        <dbReference type="EMBL" id="SIS63371.1"/>
    </source>
</evidence>
<keyword evidence="4" id="KW-1185">Reference proteome</keyword>
<dbReference type="EMBL" id="FTOC01000015">
    <property type="protein sequence ID" value="SIS63371.1"/>
    <property type="molecule type" value="Genomic_DNA"/>
</dbReference>
<protein>
    <submittedName>
        <fullName evidence="3">DNA phosphorothioation-dependent restriction protein DptF</fullName>
    </submittedName>
</protein>
<dbReference type="AlphaFoldDB" id="A0A1N7KPA6"/>
<dbReference type="NCBIfam" id="TIGR03238">
    <property type="entry name" value="dnd_assoc_3"/>
    <property type="match status" value="1"/>
</dbReference>
<proteinExistence type="predicted"/>
<dbReference type="Pfam" id="PF13643">
    <property type="entry name" value="DUF4145"/>
    <property type="match status" value="1"/>
</dbReference>
<dbReference type="InterPro" id="IPR017647">
    <property type="entry name" value="Dnd_assoc_3"/>
</dbReference>
<evidence type="ECO:0000313" key="4">
    <source>
        <dbReference type="Proteomes" id="UP000187608"/>
    </source>
</evidence>
<sequence length="780" mass="90943">MSKINEQYYLFQFVESLNEDAFITGKRIEDTVYENPQSACIAGRQMLEAIIEHVFNLENIDQYGMSLFDKINYLDRKGYFTQEAKQSMDTIRVIGNKAAHEPKFDDVEKAIKVFKEIYKIARWYAEVYSFNLEIPEYRNPSPPSSNDQNPDEIIEEVMERLRKQKGEAFRGEGVTGNETSITPERKSENKQEDSITPVIPYELPANQSYLLKELRRLQESSQEAVDSPEDFSELKDYMHVDRQIQIDLEKILSTEQKTGGPSLVLLSGSVGDGKSHLLSYLNNREDNLLKGYRIYNDATESFDPQKSAVETLTEELDSFSDQRIDSADDRVIIAINLGILNNFLEADHGEKSFNKLKEFINNSHVFEANIQEKYSEGPFHIMSFSDYQPFELTEEGPRSSFFELVFEKVFNTSEKNPFYAAYLKDKHKGINVSIHDNYQFMMNKTVQHHVIDLLINTIVQHKLVISARSLFNFIADIVIPEGYSTMEDLLSVDSEKLNHTTPELLFNRKERSYILDAMNDLDPIHYRSKKTDDVLIALNTLDDWESIISELIEDKTPYKWFEDYIEMKKELGEVTNATEQSIFKALIRTAYLTSEDLNEQVRPESFDKYMKYLYAFHRYDKKLIQDFYTKVPEAMFYWMGSPKKDYIYIDNRGTFKIAQHLKLNPSLAHLEQLQRNSNGAVIRNFHTTLTVAYTSTDQEYKAELNVDYHLYKLILAVLDGYRPNKKDEEDAIQLIEFVEKALKFGSYKKELLVHIPSEHKLYRLEKNVFGSVVFERDEHL</sequence>